<evidence type="ECO:0000313" key="6">
    <source>
        <dbReference type="Proteomes" id="UP001399917"/>
    </source>
</evidence>
<dbReference type="CDD" id="cd07185">
    <property type="entry name" value="OmpA_C-like"/>
    <property type="match status" value="1"/>
</dbReference>
<evidence type="ECO:0000256" key="3">
    <source>
        <dbReference type="SAM" id="SignalP"/>
    </source>
</evidence>
<proteinExistence type="predicted"/>
<comment type="caution">
    <text evidence="5">The sequence shown here is derived from an EMBL/GenBank/DDBJ whole genome shotgun (WGS) entry which is preliminary data.</text>
</comment>
<dbReference type="SUPFAM" id="SSF53850">
    <property type="entry name" value="Periplasmic binding protein-like II"/>
    <property type="match status" value="1"/>
</dbReference>
<dbReference type="PANTHER" id="PTHR30570">
    <property type="entry name" value="PERIPLASMIC PHOSPHATE BINDING COMPONENT OF PHOSPHATE ABC TRANSPORTER"/>
    <property type="match status" value="1"/>
</dbReference>
<evidence type="ECO:0000256" key="1">
    <source>
        <dbReference type="ARBA" id="ARBA00022729"/>
    </source>
</evidence>
<evidence type="ECO:0000313" key="5">
    <source>
        <dbReference type="EMBL" id="GAA3858171.1"/>
    </source>
</evidence>
<dbReference type="Proteomes" id="UP001399917">
    <property type="component" value="Unassembled WGS sequence"/>
</dbReference>
<dbReference type="Pfam" id="PF12849">
    <property type="entry name" value="PBP_like_2"/>
    <property type="match status" value="1"/>
</dbReference>
<gene>
    <name evidence="5" type="ORF">GCM10022404_06210</name>
</gene>
<keyword evidence="6" id="KW-1185">Reference proteome</keyword>
<dbReference type="InterPro" id="IPR050811">
    <property type="entry name" value="Phosphate_ABC_transporter"/>
</dbReference>
<reference evidence="6" key="1">
    <citation type="journal article" date="2019" name="Int. J. Syst. Evol. Microbiol.">
        <title>The Global Catalogue of Microorganisms (GCM) 10K type strain sequencing project: providing services to taxonomists for standard genome sequencing and annotation.</title>
        <authorList>
            <consortium name="The Broad Institute Genomics Platform"/>
            <consortium name="The Broad Institute Genome Sequencing Center for Infectious Disease"/>
            <person name="Wu L."/>
            <person name="Ma J."/>
        </authorList>
    </citation>
    <scope>NUCLEOTIDE SEQUENCE [LARGE SCALE GENOMIC DNA]</scope>
    <source>
        <strain evidence="6">JCM 17190</strain>
    </source>
</reference>
<keyword evidence="2" id="KW-0472">Membrane</keyword>
<dbReference type="EMBL" id="BAABDF010000003">
    <property type="protein sequence ID" value="GAA3858171.1"/>
    <property type="molecule type" value="Genomic_DNA"/>
</dbReference>
<organism evidence="5 6">
    <name type="scientific">Celeribacter arenosi</name>
    <dbReference type="NCBI Taxonomy" id="792649"/>
    <lineage>
        <taxon>Bacteria</taxon>
        <taxon>Pseudomonadati</taxon>
        <taxon>Pseudomonadota</taxon>
        <taxon>Alphaproteobacteria</taxon>
        <taxon>Rhodobacterales</taxon>
        <taxon>Roseobacteraceae</taxon>
        <taxon>Celeribacter</taxon>
    </lineage>
</organism>
<feature type="chain" id="PRO_5045472554" evidence="3">
    <location>
        <begin position="25"/>
        <end position="517"/>
    </location>
</feature>
<feature type="domain" description="OmpA-like" evidence="4">
    <location>
        <begin position="395"/>
        <end position="517"/>
    </location>
</feature>
<evidence type="ECO:0000256" key="2">
    <source>
        <dbReference type="PROSITE-ProRule" id="PRU00473"/>
    </source>
</evidence>
<keyword evidence="1 3" id="KW-0732">Signal</keyword>
<dbReference type="InterPro" id="IPR006665">
    <property type="entry name" value="OmpA-like"/>
</dbReference>
<name>A0ABP7JX83_9RHOB</name>
<protein>
    <submittedName>
        <fullName evidence="5">Phosphate ABC transporter substrate-binding/OmpA family protein</fullName>
    </submittedName>
</protein>
<dbReference type="Gene3D" id="3.40.190.10">
    <property type="entry name" value="Periplasmic binding protein-like II"/>
    <property type="match status" value="2"/>
</dbReference>
<dbReference type="Gene3D" id="3.30.1330.60">
    <property type="entry name" value="OmpA-like domain"/>
    <property type="match status" value="1"/>
</dbReference>
<feature type="signal peptide" evidence="3">
    <location>
        <begin position="1"/>
        <end position="24"/>
    </location>
</feature>
<dbReference type="Pfam" id="PF00691">
    <property type="entry name" value="OmpA"/>
    <property type="match status" value="1"/>
</dbReference>
<evidence type="ECO:0000259" key="4">
    <source>
        <dbReference type="PROSITE" id="PS51123"/>
    </source>
</evidence>
<dbReference type="InterPro" id="IPR024370">
    <property type="entry name" value="PBP_domain"/>
</dbReference>
<accession>A0ABP7JX83</accession>
<dbReference type="PROSITE" id="PS51123">
    <property type="entry name" value="OMPA_2"/>
    <property type="match status" value="1"/>
</dbReference>
<dbReference type="SUPFAM" id="SSF103088">
    <property type="entry name" value="OmpA-like"/>
    <property type="match status" value="1"/>
</dbReference>
<dbReference type="InterPro" id="IPR036737">
    <property type="entry name" value="OmpA-like_sf"/>
</dbReference>
<sequence>MFKSSAAILAAFLFLYLPAGALSAQDVTLTARDGSMEIDGHLRGFDGEFYRIETDVGVLTVDSAGVRCDGPACPDILDYVATVRISGDPRVVGNVVPALLSSFASRAGLKTAQEGDTVTLVDETTGGGIANFTLSQTSNAEGFADLLTENGDIVASTREITQRENEMARQAGVGDLTDPFRARVVALDALVPIVSRSNTLGAVSVRDLARLFAGEVTNWNEISQRDAPVVLHLHQDDVERRGPFWRLVMSPYDQPLSEQVVLHTSYETLSDAVEADPYAIGIGRLSQRGEVGTLSVSGGCGFFADAAPMDVKTEDYPMTRPVFFYTPARRLPKVARDFLDFVVSPAAQIVIARTAFVDQGVEELSFRVQGRRFANAIAQSGEEVSLDDIKNVTGALQGAKRLTLGFRFEDGSVRLDAPSRSNALQLAGLLEAGVYDGRSLLFAGFSDGNGSASVNQTLSTRRAQAVRDTVLAAVNDTFDATRVTIEAQGYGEVMPLACDDVGWGRSLNRRVEVWVRD</sequence>
<dbReference type="RefSeq" id="WP_344843324.1">
    <property type="nucleotide sequence ID" value="NZ_BAABDF010000003.1"/>
</dbReference>
<dbReference type="PANTHER" id="PTHR30570:SF1">
    <property type="entry name" value="PHOSPHATE-BINDING PROTEIN PSTS"/>
    <property type="match status" value="1"/>
</dbReference>